<evidence type="ECO:0000256" key="1">
    <source>
        <dbReference type="ARBA" id="ARBA00009995"/>
    </source>
</evidence>
<evidence type="ECO:0000256" key="2">
    <source>
        <dbReference type="ARBA" id="ARBA00022676"/>
    </source>
</evidence>
<dbReference type="CDD" id="cd03784">
    <property type="entry name" value="GT1_Gtf-like"/>
    <property type="match status" value="1"/>
</dbReference>
<evidence type="ECO:0000313" key="5">
    <source>
        <dbReference type="Proteomes" id="UP000653305"/>
    </source>
</evidence>
<dbReference type="OrthoDB" id="5835829at2759"/>
<keyword evidence="2" id="KW-0328">Glycosyltransferase</keyword>
<dbReference type="GO" id="GO:0008194">
    <property type="term" value="F:UDP-glycosyltransferase activity"/>
    <property type="evidence" value="ECO:0007669"/>
    <property type="project" value="InterPro"/>
</dbReference>
<dbReference type="Gene3D" id="3.40.50.2000">
    <property type="entry name" value="Glycogen Phosphorylase B"/>
    <property type="match status" value="2"/>
</dbReference>
<organism evidence="4 5">
    <name type="scientific">Phtheirospermum japonicum</name>
    <dbReference type="NCBI Taxonomy" id="374723"/>
    <lineage>
        <taxon>Eukaryota</taxon>
        <taxon>Viridiplantae</taxon>
        <taxon>Streptophyta</taxon>
        <taxon>Embryophyta</taxon>
        <taxon>Tracheophyta</taxon>
        <taxon>Spermatophyta</taxon>
        <taxon>Magnoliopsida</taxon>
        <taxon>eudicotyledons</taxon>
        <taxon>Gunneridae</taxon>
        <taxon>Pentapetalae</taxon>
        <taxon>asterids</taxon>
        <taxon>lamiids</taxon>
        <taxon>Lamiales</taxon>
        <taxon>Orobanchaceae</taxon>
        <taxon>Orobanchaceae incertae sedis</taxon>
        <taxon>Phtheirospermum</taxon>
    </lineage>
</organism>
<keyword evidence="5" id="KW-1185">Reference proteome</keyword>
<comment type="similarity">
    <text evidence="1">Belongs to the UDP-glycosyltransferase family.</text>
</comment>
<dbReference type="InterPro" id="IPR002213">
    <property type="entry name" value="UDP_glucos_trans"/>
</dbReference>
<reference evidence="4" key="1">
    <citation type="submission" date="2020-07" db="EMBL/GenBank/DDBJ databases">
        <title>Ethylene signaling mediates host invasion by parasitic plants.</title>
        <authorList>
            <person name="Yoshida S."/>
        </authorList>
    </citation>
    <scope>NUCLEOTIDE SEQUENCE</scope>
    <source>
        <strain evidence="4">Okayama</strain>
    </source>
</reference>
<dbReference type="PANTHER" id="PTHR48045:SF39">
    <property type="entry name" value="UDP-GLYCOSYLTRANSFERASE 86A1-LIKE"/>
    <property type="match status" value="1"/>
</dbReference>
<dbReference type="Pfam" id="PF00201">
    <property type="entry name" value="UDPGT"/>
    <property type="match status" value="1"/>
</dbReference>
<proteinExistence type="inferred from homology"/>
<evidence type="ECO:0000313" key="4">
    <source>
        <dbReference type="EMBL" id="GFP83194.1"/>
    </source>
</evidence>
<dbReference type="PANTHER" id="PTHR48045">
    <property type="entry name" value="UDP-GLYCOSYLTRANSFERASE 72B1"/>
    <property type="match status" value="1"/>
</dbReference>
<keyword evidence="3 4" id="KW-0808">Transferase</keyword>
<dbReference type="AlphaFoldDB" id="A0A830BEJ5"/>
<sequence length="313" mass="35111">MSTHGNHEYTIDYIPGVEPISPKDLVAHLQDPDTTTLINKIMFKAFEEVKKADFILHNTVQELEPHTLSTLNQKHPTYAIGPVNFSTNQFTNISKSMLSEIDCTKWLDSKPPGSVLYVSFGSLIQTDKQVIEEIAQGLILSEVNFVWTVRPSQVLNSIDSTHVLPTGFMDSVKDRGLIVPWCNQTDVLSNPAVGGFLTHCGWNSILECIWCGVPMICYPVMFDQPTNRKLVVDNWKIGINLRDGESVSRDEVASKIKKLMSGEISDGIRNEMKKFRSILHNALAEDGSSETNFDRFVQDLKDKRKVVGKEDVA</sequence>
<protein>
    <submittedName>
        <fullName evidence="4">UDP-glycosyltransferase 86a1</fullName>
    </submittedName>
</protein>
<evidence type="ECO:0000256" key="3">
    <source>
        <dbReference type="ARBA" id="ARBA00022679"/>
    </source>
</evidence>
<dbReference type="GO" id="GO:0016758">
    <property type="term" value="F:hexosyltransferase activity"/>
    <property type="evidence" value="ECO:0007669"/>
    <property type="project" value="UniProtKB-ARBA"/>
</dbReference>
<name>A0A830BEJ5_9LAMI</name>
<dbReference type="SUPFAM" id="SSF53756">
    <property type="entry name" value="UDP-Glycosyltransferase/glycogen phosphorylase"/>
    <property type="match status" value="1"/>
</dbReference>
<dbReference type="Proteomes" id="UP000653305">
    <property type="component" value="Unassembled WGS sequence"/>
</dbReference>
<dbReference type="EMBL" id="BMAC01000058">
    <property type="protein sequence ID" value="GFP83194.1"/>
    <property type="molecule type" value="Genomic_DNA"/>
</dbReference>
<gene>
    <name evidence="4" type="ORF">PHJA_000462800</name>
</gene>
<accession>A0A830BEJ5</accession>
<comment type="caution">
    <text evidence="4">The sequence shown here is derived from an EMBL/GenBank/DDBJ whole genome shotgun (WGS) entry which is preliminary data.</text>
</comment>
<dbReference type="FunFam" id="3.40.50.2000:FF:000078">
    <property type="entry name" value="Glycosyltransferase"/>
    <property type="match status" value="1"/>
</dbReference>